<sequence>MTENEITYKIRGAIYKVYNTLGPGLLESVYEAALCYQMQKDGLNVQNQVEVPIHYDGTILKTNLRLDILVENSVIVELKSVKEINELHHKQLLTYLRLCNLHLGILVNFNTDNINNEIHRKINGYSK</sequence>
<dbReference type="Pfam" id="PF13366">
    <property type="entry name" value="PDDEXK_3"/>
    <property type="match status" value="1"/>
</dbReference>
<gene>
    <name evidence="1" type="ORF">DW060_08650</name>
</gene>
<name>A0A3R6ISQ5_9BACT</name>
<dbReference type="InterPro" id="IPR026350">
    <property type="entry name" value="GxxExxY"/>
</dbReference>
<organism evidence="1 2">
    <name type="scientific">Leyella stercorea</name>
    <dbReference type="NCBI Taxonomy" id="363265"/>
    <lineage>
        <taxon>Bacteria</taxon>
        <taxon>Pseudomonadati</taxon>
        <taxon>Bacteroidota</taxon>
        <taxon>Bacteroidia</taxon>
        <taxon>Bacteroidales</taxon>
        <taxon>Prevotellaceae</taxon>
        <taxon>Leyella</taxon>
    </lineage>
</organism>
<evidence type="ECO:0000313" key="1">
    <source>
        <dbReference type="EMBL" id="RHK49536.1"/>
    </source>
</evidence>
<comment type="caution">
    <text evidence="1">The sequence shown here is derived from an EMBL/GenBank/DDBJ whole genome shotgun (WGS) entry which is preliminary data.</text>
</comment>
<dbReference type="NCBIfam" id="TIGR04256">
    <property type="entry name" value="GxxExxY"/>
    <property type="match status" value="1"/>
</dbReference>
<proteinExistence type="predicted"/>
<accession>A0A3R6ISQ5</accession>
<keyword evidence="2" id="KW-1185">Reference proteome</keyword>
<dbReference type="EMBL" id="QRNO01000042">
    <property type="protein sequence ID" value="RHK49536.1"/>
    <property type="molecule type" value="Genomic_DNA"/>
</dbReference>
<dbReference type="OrthoDB" id="1119698at2"/>
<reference evidence="1 2" key="1">
    <citation type="submission" date="2018-08" db="EMBL/GenBank/DDBJ databases">
        <title>A genome reference for cultivated species of the human gut microbiota.</title>
        <authorList>
            <person name="Zou Y."/>
            <person name="Xue W."/>
            <person name="Luo G."/>
        </authorList>
    </citation>
    <scope>NUCLEOTIDE SEQUENCE [LARGE SCALE GENOMIC DNA]</scope>
    <source>
        <strain evidence="1 2">AF42-9</strain>
    </source>
</reference>
<dbReference type="AlphaFoldDB" id="A0A3R6ISQ5"/>
<protein>
    <submittedName>
        <fullName evidence="1">GxxExxY protein</fullName>
    </submittedName>
</protein>
<evidence type="ECO:0000313" key="2">
    <source>
        <dbReference type="Proteomes" id="UP000286598"/>
    </source>
</evidence>
<dbReference type="RefSeq" id="WP_007899669.1">
    <property type="nucleotide sequence ID" value="NZ_CATXCZ010000010.1"/>
</dbReference>
<dbReference type="InterPro" id="IPR011604">
    <property type="entry name" value="PDDEXK-like_dom_sf"/>
</dbReference>
<dbReference type="GeneID" id="78337139"/>
<dbReference type="Proteomes" id="UP000286598">
    <property type="component" value="Unassembled WGS sequence"/>
</dbReference>
<dbReference type="Gene3D" id="3.90.320.10">
    <property type="match status" value="1"/>
</dbReference>